<dbReference type="Proteomes" id="UP001301769">
    <property type="component" value="Unassembled WGS sequence"/>
</dbReference>
<name>A0AAN6Y3V3_9PEZI</name>
<gene>
    <name evidence="1" type="ORF">QBC37DRAFT_428052</name>
</gene>
<proteinExistence type="predicted"/>
<evidence type="ECO:0000313" key="2">
    <source>
        <dbReference type="Proteomes" id="UP001301769"/>
    </source>
</evidence>
<sequence>MKVFGPTCTFPSEAPSGFVDDANLRSTMDVVWSCLSIIFLSTWSVLHMTLPPDITTRTTIQELRKQIYLLGRKMGWMVFRCQPTALLGPPRQLSSSPNPRGR</sequence>
<reference evidence="1" key="1">
    <citation type="journal article" date="2023" name="Mol. Phylogenet. Evol.">
        <title>Genome-scale phylogeny and comparative genomics of the fungal order Sordariales.</title>
        <authorList>
            <person name="Hensen N."/>
            <person name="Bonometti L."/>
            <person name="Westerberg I."/>
            <person name="Brannstrom I.O."/>
            <person name="Guillou S."/>
            <person name="Cros-Aarteil S."/>
            <person name="Calhoun S."/>
            <person name="Haridas S."/>
            <person name="Kuo A."/>
            <person name="Mondo S."/>
            <person name="Pangilinan J."/>
            <person name="Riley R."/>
            <person name="LaButti K."/>
            <person name="Andreopoulos B."/>
            <person name="Lipzen A."/>
            <person name="Chen C."/>
            <person name="Yan M."/>
            <person name="Daum C."/>
            <person name="Ng V."/>
            <person name="Clum A."/>
            <person name="Steindorff A."/>
            <person name="Ohm R.A."/>
            <person name="Martin F."/>
            <person name="Silar P."/>
            <person name="Natvig D.O."/>
            <person name="Lalanne C."/>
            <person name="Gautier V."/>
            <person name="Ament-Velasquez S.L."/>
            <person name="Kruys A."/>
            <person name="Hutchinson M.I."/>
            <person name="Powell A.J."/>
            <person name="Barry K."/>
            <person name="Miller A.N."/>
            <person name="Grigoriev I.V."/>
            <person name="Debuchy R."/>
            <person name="Gladieux P."/>
            <person name="Hiltunen Thoren M."/>
            <person name="Johannesson H."/>
        </authorList>
    </citation>
    <scope>NUCLEOTIDE SEQUENCE</scope>
    <source>
        <strain evidence="1">PSN293</strain>
    </source>
</reference>
<reference evidence="1" key="2">
    <citation type="submission" date="2023-05" db="EMBL/GenBank/DDBJ databases">
        <authorList>
            <consortium name="Lawrence Berkeley National Laboratory"/>
            <person name="Steindorff A."/>
            <person name="Hensen N."/>
            <person name="Bonometti L."/>
            <person name="Westerberg I."/>
            <person name="Brannstrom I.O."/>
            <person name="Guillou S."/>
            <person name="Cros-Aarteil S."/>
            <person name="Calhoun S."/>
            <person name="Haridas S."/>
            <person name="Kuo A."/>
            <person name="Mondo S."/>
            <person name="Pangilinan J."/>
            <person name="Riley R."/>
            <person name="Labutti K."/>
            <person name="Andreopoulos B."/>
            <person name="Lipzen A."/>
            <person name="Chen C."/>
            <person name="Yanf M."/>
            <person name="Daum C."/>
            <person name="Ng V."/>
            <person name="Clum A."/>
            <person name="Ohm R."/>
            <person name="Martin F."/>
            <person name="Silar P."/>
            <person name="Natvig D."/>
            <person name="Lalanne C."/>
            <person name="Gautier V."/>
            <person name="Ament-Velasquez S.L."/>
            <person name="Kruys A."/>
            <person name="Hutchinson M.I."/>
            <person name="Powell A.J."/>
            <person name="Barry K."/>
            <person name="Miller A.N."/>
            <person name="Grigoriev I.V."/>
            <person name="Debuchy R."/>
            <person name="Gladieux P."/>
            <person name="Thoren M.H."/>
            <person name="Johannesson H."/>
        </authorList>
    </citation>
    <scope>NUCLEOTIDE SEQUENCE</scope>
    <source>
        <strain evidence="1">PSN293</strain>
    </source>
</reference>
<dbReference type="EMBL" id="MU858163">
    <property type="protein sequence ID" value="KAK4210886.1"/>
    <property type="molecule type" value="Genomic_DNA"/>
</dbReference>
<organism evidence="1 2">
    <name type="scientific">Rhypophila decipiens</name>
    <dbReference type="NCBI Taxonomy" id="261697"/>
    <lineage>
        <taxon>Eukaryota</taxon>
        <taxon>Fungi</taxon>
        <taxon>Dikarya</taxon>
        <taxon>Ascomycota</taxon>
        <taxon>Pezizomycotina</taxon>
        <taxon>Sordariomycetes</taxon>
        <taxon>Sordariomycetidae</taxon>
        <taxon>Sordariales</taxon>
        <taxon>Naviculisporaceae</taxon>
        <taxon>Rhypophila</taxon>
    </lineage>
</organism>
<dbReference type="AlphaFoldDB" id="A0AAN6Y3V3"/>
<comment type="caution">
    <text evidence="1">The sequence shown here is derived from an EMBL/GenBank/DDBJ whole genome shotgun (WGS) entry which is preliminary data.</text>
</comment>
<keyword evidence="2" id="KW-1185">Reference proteome</keyword>
<protein>
    <submittedName>
        <fullName evidence="1">Uncharacterized protein</fullName>
    </submittedName>
</protein>
<accession>A0AAN6Y3V3</accession>
<evidence type="ECO:0000313" key="1">
    <source>
        <dbReference type="EMBL" id="KAK4210886.1"/>
    </source>
</evidence>